<evidence type="ECO:0000256" key="1">
    <source>
        <dbReference type="SAM" id="Phobius"/>
    </source>
</evidence>
<evidence type="ECO:0000259" key="2">
    <source>
        <dbReference type="Pfam" id="PF02517"/>
    </source>
</evidence>
<keyword evidence="3" id="KW-0378">Hydrolase</keyword>
<feature type="transmembrane region" description="Helical" evidence="1">
    <location>
        <begin position="286"/>
        <end position="303"/>
    </location>
</feature>
<keyword evidence="1" id="KW-0812">Transmembrane</keyword>
<keyword evidence="1" id="KW-0472">Membrane</keyword>
<protein>
    <submittedName>
        <fullName evidence="3">Membrane protease YdiL (CAAX protease family)</fullName>
    </submittedName>
</protein>
<proteinExistence type="predicted"/>
<dbReference type="EMBL" id="JACCFS010000001">
    <property type="protein sequence ID" value="NYJ34299.1"/>
    <property type="molecule type" value="Genomic_DNA"/>
</dbReference>
<dbReference type="Proteomes" id="UP000572051">
    <property type="component" value="Unassembled WGS sequence"/>
</dbReference>
<dbReference type="RefSeq" id="WP_179822875.1">
    <property type="nucleotide sequence ID" value="NZ_JACCFS010000001.1"/>
</dbReference>
<keyword evidence="1" id="KW-1133">Transmembrane helix</keyword>
<dbReference type="GO" id="GO:0006508">
    <property type="term" value="P:proteolysis"/>
    <property type="evidence" value="ECO:0007669"/>
    <property type="project" value="UniProtKB-KW"/>
</dbReference>
<dbReference type="GO" id="GO:0004175">
    <property type="term" value="F:endopeptidase activity"/>
    <property type="evidence" value="ECO:0007669"/>
    <property type="project" value="UniProtKB-ARBA"/>
</dbReference>
<accession>A0A7Z0ELX2</accession>
<feature type="transmembrane region" description="Helical" evidence="1">
    <location>
        <begin position="164"/>
        <end position="182"/>
    </location>
</feature>
<comment type="caution">
    <text evidence="3">The sequence shown here is derived from an EMBL/GenBank/DDBJ whole genome shotgun (WGS) entry which is preliminary data.</text>
</comment>
<reference evidence="3 4" key="1">
    <citation type="submission" date="2020-07" db="EMBL/GenBank/DDBJ databases">
        <title>Sequencing the genomes of 1000 actinobacteria strains.</title>
        <authorList>
            <person name="Klenk H.-P."/>
        </authorList>
    </citation>
    <scope>NUCLEOTIDE SEQUENCE [LARGE SCALE GENOMIC DNA]</scope>
    <source>
        <strain evidence="3 4">DSM 44442</strain>
    </source>
</reference>
<feature type="domain" description="CAAX prenyl protease 2/Lysostaphin resistance protein A-like" evidence="2">
    <location>
        <begin position="194"/>
        <end position="294"/>
    </location>
</feature>
<evidence type="ECO:0000313" key="3">
    <source>
        <dbReference type="EMBL" id="NYJ34299.1"/>
    </source>
</evidence>
<feature type="transmembrane region" description="Helical" evidence="1">
    <location>
        <begin position="256"/>
        <end position="279"/>
    </location>
</feature>
<organism evidence="3 4">
    <name type="scientific">Nocardiopsis aegyptia</name>
    <dbReference type="NCBI Taxonomy" id="220378"/>
    <lineage>
        <taxon>Bacteria</taxon>
        <taxon>Bacillati</taxon>
        <taxon>Actinomycetota</taxon>
        <taxon>Actinomycetes</taxon>
        <taxon>Streptosporangiales</taxon>
        <taxon>Nocardiopsidaceae</taxon>
        <taxon>Nocardiopsis</taxon>
    </lineage>
</organism>
<dbReference type="InterPro" id="IPR003675">
    <property type="entry name" value="Rce1/LyrA-like_dom"/>
</dbReference>
<keyword evidence="3" id="KW-0645">Protease</keyword>
<feature type="transmembrane region" description="Helical" evidence="1">
    <location>
        <begin position="224"/>
        <end position="244"/>
    </location>
</feature>
<name>A0A7Z0ELX2_9ACTN</name>
<feature type="transmembrane region" description="Helical" evidence="1">
    <location>
        <begin position="84"/>
        <end position="106"/>
    </location>
</feature>
<evidence type="ECO:0000313" key="4">
    <source>
        <dbReference type="Proteomes" id="UP000572051"/>
    </source>
</evidence>
<dbReference type="AlphaFoldDB" id="A0A7Z0ELX2"/>
<sequence length="311" mass="33923">MVRRWGLVVGLSVAALIIALPIAFQPVLRADVAEGTTFLLFVIWAPMLIGGVMAWAVVGGFGDRGRLDQRVRQALDGHPLTRELTWLGVFLCCFVLLMVLLSRLFQLYGAHTGADLNMSASLVSRLLFLFTLPILVMDRSGITVDGKGTAMPAVALKVNTPWRWLGLIPAAVVLILAGYAVIPDVGLPPLSLGLIGFVLAFALIAVCEEIFYRAMLQTRLEVLLGRWGGIVATTLVFALAYAFAQPFDEVSQLPDTGYGHLFALSLLSYGPVGLLYGYLWSCFRNIWINVIIRIGMFIVLMPPDLDFGILA</sequence>
<feature type="transmembrane region" description="Helical" evidence="1">
    <location>
        <begin position="118"/>
        <end position="137"/>
    </location>
</feature>
<dbReference type="GO" id="GO:0080120">
    <property type="term" value="P:CAAX-box protein maturation"/>
    <property type="evidence" value="ECO:0007669"/>
    <property type="project" value="UniProtKB-ARBA"/>
</dbReference>
<dbReference type="Pfam" id="PF02517">
    <property type="entry name" value="Rce1-like"/>
    <property type="match status" value="1"/>
</dbReference>
<feature type="transmembrane region" description="Helical" evidence="1">
    <location>
        <begin position="39"/>
        <end position="63"/>
    </location>
</feature>
<keyword evidence="4" id="KW-1185">Reference proteome</keyword>
<gene>
    <name evidence="3" type="ORF">HNR10_002180</name>
</gene>
<feature type="transmembrane region" description="Helical" evidence="1">
    <location>
        <begin position="194"/>
        <end position="212"/>
    </location>
</feature>